<dbReference type="InterPro" id="IPR003500">
    <property type="entry name" value="RpiB_LacA_LacB"/>
</dbReference>
<dbReference type="PANTHER" id="PTHR30345:SF0">
    <property type="entry name" value="DNA DAMAGE-REPAIR_TOLERATION PROTEIN DRT102"/>
    <property type="match status" value="1"/>
</dbReference>
<dbReference type="GO" id="GO:0009052">
    <property type="term" value="P:pentose-phosphate shunt, non-oxidative branch"/>
    <property type="evidence" value="ECO:0007669"/>
    <property type="project" value="TreeGrafter"/>
</dbReference>
<feature type="binding site" evidence="3">
    <location>
        <position position="137"/>
    </location>
    <ligand>
        <name>D-ribulose 5-phosphate</name>
        <dbReference type="ChEBI" id="CHEBI:58121"/>
    </ligand>
</feature>
<dbReference type="AlphaFoldDB" id="A0A2M8KET4"/>
<dbReference type="Proteomes" id="UP000231450">
    <property type="component" value="Unassembled WGS sequence"/>
</dbReference>
<feature type="binding site" evidence="3">
    <location>
        <begin position="7"/>
        <end position="8"/>
    </location>
    <ligand>
        <name>D-ribulose 5-phosphate</name>
        <dbReference type="ChEBI" id="CHEBI:58121"/>
    </ligand>
</feature>
<evidence type="ECO:0000313" key="5">
    <source>
        <dbReference type="Proteomes" id="UP000231450"/>
    </source>
</evidence>
<dbReference type="SUPFAM" id="SSF89623">
    <property type="entry name" value="Ribose/Galactose isomerase RpiB/AlsB"/>
    <property type="match status" value="1"/>
</dbReference>
<dbReference type="InterPro" id="IPR036569">
    <property type="entry name" value="RpiB_LacA_LacB_sf"/>
</dbReference>
<feature type="binding site" evidence="3">
    <location>
        <begin position="66"/>
        <end position="70"/>
    </location>
    <ligand>
        <name>D-ribulose 5-phosphate</name>
        <dbReference type="ChEBI" id="CHEBI:58121"/>
    </ligand>
</feature>
<dbReference type="PANTHER" id="PTHR30345">
    <property type="entry name" value="RIBOSE-5-PHOSPHATE ISOMERASE B"/>
    <property type="match status" value="1"/>
</dbReference>
<feature type="binding site" evidence="3">
    <location>
        <position position="99"/>
    </location>
    <ligand>
        <name>D-ribulose 5-phosphate</name>
        <dbReference type="ChEBI" id="CHEBI:58121"/>
    </ligand>
</feature>
<reference evidence="5" key="1">
    <citation type="submission" date="2017-09" db="EMBL/GenBank/DDBJ databases">
        <title>Depth-based differentiation of microbial function through sediment-hosted aquifers and enrichment of novel symbionts in the deep terrestrial subsurface.</title>
        <authorList>
            <person name="Probst A.J."/>
            <person name="Ladd B."/>
            <person name="Jarett J.K."/>
            <person name="Geller-Mcgrath D.E."/>
            <person name="Sieber C.M.K."/>
            <person name="Emerson J.B."/>
            <person name="Anantharaman K."/>
            <person name="Thomas B.C."/>
            <person name="Malmstrom R."/>
            <person name="Stieglmeier M."/>
            <person name="Klingl A."/>
            <person name="Woyke T."/>
            <person name="Ryan C.M."/>
            <person name="Banfield J.F."/>
        </authorList>
    </citation>
    <scope>NUCLEOTIDE SEQUENCE [LARGE SCALE GENOMIC DNA]</scope>
</reference>
<feature type="active site" description="Proton acceptor" evidence="2">
    <location>
        <position position="65"/>
    </location>
</feature>
<proteinExistence type="inferred from homology"/>
<dbReference type="EMBL" id="PFDW01000015">
    <property type="protein sequence ID" value="PJE58432.1"/>
    <property type="molecule type" value="Genomic_DNA"/>
</dbReference>
<dbReference type="PIRSF" id="PIRSF005384">
    <property type="entry name" value="RpiB_LacA_B"/>
    <property type="match status" value="1"/>
</dbReference>
<dbReference type="GO" id="GO:0019316">
    <property type="term" value="P:D-allose catabolic process"/>
    <property type="evidence" value="ECO:0007669"/>
    <property type="project" value="TreeGrafter"/>
</dbReference>
<sequence length="145" mass="16366">MIYIGADHAGYNLKEQIKEWLTSQDLKFEDIGAEELNPTDDYPDFAKAVADKVTKNPEAKGILACGTAEGMCIAANKEKGIRAIIGYDEFVTRASREHNNANVICFGGRSQDPEEVKKLLKIWFETQYSGEERHDRRLAKIEDLE</sequence>
<evidence type="ECO:0000256" key="2">
    <source>
        <dbReference type="PIRSR" id="PIRSR005384-1"/>
    </source>
</evidence>
<evidence type="ECO:0000256" key="1">
    <source>
        <dbReference type="ARBA" id="ARBA00008754"/>
    </source>
</evidence>
<accession>A0A2M8KET4</accession>
<comment type="similarity">
    <text evidence="1">Belongs to the LacAB/RpiB family.</text>
</comment>
<feature type="active site" description="Proton donor" evidence="2">
    <location>
        <position position="98"/>
    </location>
</feature>
<dbReference type="Gene3D" id="3.40.1400.10">
    <property type="entry name" value="Sugar-phosphate isomerase, RpiB/LacA/LacB"/>
    <property type="match status" value="1"/>
</dbReference>
<organism evidence="4 5">
    <name type="scientific">Candidatus Portnoybacteria bacterium CG10_big_fil_rev_8_21_14_0_10_36_7</name>
    <dbReference type="NCBI Taxonomy" id="1974812"/>
    <lineage>
        <taxon>Bacteria</taxon>
        <taxon>Candidatus Portnoyibacteriota</taxon>
    </lineage>
</organism>
<dbReference type="Pfam" id="PF02502">
    <property type="entry name" value="LacAB_rpiB"/>
    <property type="match status" value="1"/>
</dbReference>
<protein>
    <submittedName>
        <fullName evidence="4">Ribose-5-phosphate isomerase</fullName>
    </submittedName>
</protein>
<evidence type="ECO:0000313" key="4">
    <source>
        <dbReference type="EMBL" id="PJE58432.1"/>
    </source>
</evidence>
<comment type="caution">
    <text evidence="4">The sequence shown here is derived from an EMBL/GenBank/DDBJ whole genome shotgun (WGS) entry which is preliminary data.</text>
</comment>
<dbReference type="NCBIfam" id="TIGR00689">
    <property type="entry name" value="rpiB_lacA_lacB"/>
    <property type="match status" value="1"/>
</dbReference>
<dbReference type="GO" id="GO:0004751">
    <property type="term" value="F:ribose-5-phosphate isomerase activity"/>
    <property type="evidence" value="ECO:0007669"/>
    <property type="project" value="TreeGrafter"/>
</dbReference>
<dbReference type="NCBIfam" id="NF004051">
    <property type="entry name" value="PRK05571.1"/>
    <property type="match status" value="1"/>
</dbReference>
<name>A0A2M8KET4_9BACT</name>
<evidence type="ECO:0000256" key="3">
    <source>
        <dbReference type="PIRSR" id="PIRSR005384-2"/>
    </source>
</evidence>
<gene>
    <name evidence="4" type="ORF">COU81_00750</name>
</gene>
<feature type="binding site" evidence="3">
    <location>
        <position position="133"/>
    </location>
    <ligand>
        <name>D-ribulose 5-phosphate</name>
        <dbReference type="ChEBI" id="CHEBI:58121"/>
    </ligand>
</feature>
<feature type="binding site" evidence="3">
    <location>
        <position position="109"/>
    </location>
    <ligand>
        <name>D-ribulose 5-phosphate</name>
        <dbReference type="ChEBI" id="CHEBI:58121"/>
    </ligand>
</feature>
<keyword evidence="4" id="KW-0413">Isomerase</keyword>